<reference evidence="3 4" key="1">
    <citation type="submission" date="2022-04" db="EMBL/GenBank/DDBJ databases">
        <title>Identification of a novel bacterium isolated from mangrove sediments.</title>
        <authorList>
            <person name="Pan X."/>
        </authorList>
    </citation>
    <scope>NUCLEOTIDE SEQUENCE [LARGE SCALE GENOMIC DNA]</scope>
    <source>
        <strain evidence="3 4">B2638</strain>
    </source>
</reference>
<accession>A0ABT0BTE3</accession>
<name>A0ABT0BTE3_9SPHN</name>
<proteinExistence type="predicted"/>
<dbReference type="InterPro" id="IPR025877">
    <property type="entry name" value="MobA-like_NTP_Trfase"/>
</dbReference>
<evidence type="ECO:0000259" key="2">
    <source>
        <dbReference type="Pfam" id="PF12804"/>
    </source>
</evidence>
<keyword evidence="3" id="KW-0808">Transferase</keyword>
<dbReference type="Gene3D" id="3.90.550.10">
    <property type="entry name" value="Spore Coat Polysaccharide Biosynthesis Protein SpsA, Chain A"/>
    <property type="match status" value="1"/>
</dbReference>
<feature type="domain" description="MobA-like NTP transferase" evidence="2">
    <location>
        <begin position="32"/>
        <end position="153"/>
    </location>
</feature>
<keyword evidence="4" id="KW-1185">Reference proteome</keyword>
<protein>
    <submittedName>
        <fullName evidence="3">NTP transferase domain-containing protein</fullName>
    </submittedName>
</protein>
<dbReference type="SUPFAM" id="SSF53448">
    <property type="entry name" value="Nucleotide-diphospho-sugar transferases"/>
    <property type="match status" value="1"/>
</dbReference>
<dbReference type="InterPro" id="IPR029044">
    <property type="entry name" value="Nucleotide-diphossugar_trans"/>
</dbReference>
<sequence>MGKRLTALPDSASALRLVVLAGQSKGARDPLAERFGQSHRSLIPLAGQPMIAHVLRTASLHPLVESLAICIEREAFGPVWDVLTRLPGRGTVALVEARAHLADSVRDAVQGWDGPVLVTTADHALLSAEAIDAVAAAMAGADAVIALSPRHCVEAAHRSAPHRFLSLQDGDYAPCDIYGLSGPGAIGAVEVFRGNGVLDRSGARIRRAAGIVGLLLMRCRMLTLAKAITFASRRLGLRLGAVILEDGAQAIDVDDDHSYAAVRDLLESRSAASTADSTAAAEPAVAHARRAASRV</sequence>
<dbReference type="Proteomes" id="UP001202281">
    <property type="component" value="Unassembled WGS sequence"/>
</dbReference>
<evidence type="ECO:0000313" key="4">
    <source>
        <dbReference type="Proteomes" id="UP001202281"/>
    </source>
</evidence>
<evidence type="ECO:0000256" key="1">
    <source>
        <dbReference type="ARBA" id="ARBA00022842"/>
    </source>
</evidence>
<organism evidence="3 4">
    <name type="scientific">Novosphingobium beihaiensis</name>
    <dbReference type="NCBI Taxonomy" id="2930389"/>
    <lineage>
        <taxon>Bacteria</taxon>
        <taxon>Pseudomonadati</taxon>
        <taxon>Pseudomonadota</taxon>
        <taxon>Alphaproteobacteria</taxon>
        <taxon>Sphingomonadales</taxon>
        <taxon>Sphingomonadaceae</taxon>
        <taxon>Novosphingobium</taxon>
    </lineage>
</organism>
<comment type="caution">
    <text evidence="3">The sequence shown here is derived from an EMBL/GenBank/DDBJ whole genome shotgun (WGS) entry which is preliminary data.</text>
</comment>
<dbReference type="Pfam" id="PF12804">
    <property type="entry name" value="NTP_transf_3"/>
    <property type="match status" value="1"/>
</dbReference>
<dbReference type="EMBL" id="JALHLG010000031">
    <property type="protein sequence ID" value="MCJ2188329.1"/>
    <property type="molecule type" value="Genomic_DNA"/>
</dbReference>
<gene>
    <name evidence="3" type="ORF">MTR66_16095</name>
</gene>
<evidence type="ECO:0000313" key="3">
    <source>
        <dbReference type="EMBL" id="MCJ2188329.1"/>
    </source>
</evidence>
<dbReference type="GO" id="GO:0016740">
    <property type="term" value="F:transferase activity"/>
    <property type="evidence" value="ECO:0007669"/>
    <property type="project" value="UniProtKB-KW"/>
</dbReference>
<dbReference type="RefSeq" id="WP_243922907.1">
    <property type="nucleotide sequence ID" value="NZ_JALHLG010000031.1"/>
</dbReference>
<keyword evidence="1" id="KW-0460">Magnesium</keyword>